<proteinExistence type="predicted"/>
<evidence type="ECO:0000313" key="2">
    <source>
        <dbReference type="Proteomes" id="UP000476820"/>
    </source>
</evidence>
<evidence type="ECO:0000313" key="1">
    <source>
        <dbReference type="EMBL" id="NFF88502.1"/>
    </source>
</evidence>
<accession>A0A6M0V6Z9</accession>
<dbReference type="Proteomes" id="UP000476820">
    <property type="component" value="Unassembled WGS sequence"/>
</dbReference>
<comment type="caution">
    <text evidence="1">The sequence shown here is derived from an EMBL/GenBank/DDBJ whole genome shotgun (WGS) entry which is preliminary data.</text>
</comment>
<sequence length="87" mass="9928">MDKNLEIIQQIFQEAIRLDCLQDQNIEVNYHSGSKRLRVEIAYQGNPTFNDGLSRSYSVSVKNSDLLNKVLCEIKALEIIDDDLLGD</sequence>
<gene>
    <name evidence="1" type="ORF">FC774_11555</name>
</gene>
<dbReference type="RefSeq" id="WP_061301941.1">
    <property type="nucleotide sequence ID" value="NZ_LFPA01000088.1"/>
</dbReference>
<protein>
    <submittedName>
        <fullName evidence="1">Uncharacterized protein</fullName>
    </submittedName>
</protein>
<dbReference type="EMBL" id="SWOV01000031">
    <property type="protein sequence ID" value="NFF88502.1"/>
    <property type="molecule type" value="Genomic_DNA"/>
</dbReference>
<dbReference type="AlphaFoldDB" id="A0A6M0V6Z9"/>
<name>A0A6M0V6Z9_CLOBO</name>
<reference evidence="1 2" key="1">
    <citation type="submission" date="2019-04" db="EMBL/GenBank/DDBJ databases">
        <title>Genome sequencing of Clostridium botulinum Groups I-IV and Clostridium butyricum.</title>
        <authorList>
            <person name="Brunt J."/>
            <person name="Van Vliet A.H.M."/>
            <person name="Stringer S.C."/>
            <person name="Carter A.T."/>
            <person name="Peck M.W."/>
        </authorList>
    </citation>
    <scope>NUCLEOTIDE SEQUENCE [LARGE SCALE GENOMIC DNA]</scope>
    <source>
        <strain evidence="1 2">1605</strain>
    </source>
</reference>
<organism evidence="1 2">
    <name type="scientific">Clostridium botulinum</name>
    <dbReference type="NCBI Taxonomy" id="1491"/>
    <lineage>
        <taxon>Bacteria</taxon>
        <taxon>Bacillati</taxon>
        <taxon>Bacillota</taxon>
        <taxon>Clostridia</taxon>
        <taxon>Eubacteriales</taxon>
        <taxon>Clostridiaceae</taxon>
        <taxon>Clostridium</taxon>
    </lineage>
</organism>